<dbReference type="Gene3D" id="3.30.470.20">
    <property type="entry name" value="ATP-grasp fold, B domain"/>
    <property type="match status" value="1"/>
</dbReference>
<dbReference type="Pfam" id="PF08443">
    <property type="entry name" value="RimK"/>
    <property type="match status" value="1"/>
</dbReference>
<dbReference type="SUPFAM" id="SSF56059">
    <property type="entry name" value="Glutathione synthetase ATP-binding domain-like"/>
    <property type="match status" value="1"/>
</dbReference>
<name>A0A518IVK7_9BACT</name>
<dbReference type="AlphaFoldDB" id="A0A518IVK7"/>
<dbReference type="EMBL" id="CP036318">
    <property type="protein sequence ID" value="QDV57121.1"/>
    <property type="molecule type" value="Genomic_DNA"/>
</dbReference>
<dbReference type="InterPro" id="IPR013651">
    <property type="entry name" value="ATP-grasp_RimK-type"/>
</dbReference>
<proteinExistence type="predicted"/>
<sequence length="491" mass="56309">MAVVIVTEAEQDWIRNIPGVEIVDPHEYLTSQDWNRRRNIKLYNLARSYRYQSLGYYVSLLAEARGHRPFPSVVTIQDLEQRQAIRLVPLELEGLINQCLAPLHSDKFSMSVYFGRNLATRYNRLARELSTMFQAPLLRFEFVRRKKWRLSSAHAIGLEDIPASHQPFVAEQAQRHFNHGSSGKTKRTSYRFDLAILHNPNEAENSPSDEKALQKMVKAAASVGINAELVTIEDAGRLLEFDALFLRETTAVNHYTYRLARRAEREGLVVIDDPKSILQCTNKVYLAELLHKAKIATPETIVAHRGNAQRIAAELGFPCVLKRPDSAFSQGVVKVESLQELTDQLELYFADSELVVAQKYMRTDFDWRIGILDRRPLYACKYHMARGHWQIIKQDSEEKNGKYGKCETMPVEIAPRKAVALAQKAADLIGDGLYGVDIKEADGHFFVIEVNDNPNLDSGIEDKYLRDDLYRRIMESFLRRIERIKSMDLTQ</sequence>
<dbReference type="Gene3D" id="3.40.50.20">
    <property type="match status" value="1"/>
</dbReference>
<dbReference type="GO" id="GO:0005524">
    <property type="term" value="F:ATP binding"/>
    <property type="evidence" value="ECO:0007669"/>
    <property type="project" value="UniProtKB-UniRule"/>
</dbReference>
<dbReference type="Pfam" id="PF14401">
    <property type="entry name" value="RLAN"/>
    <property type="match status" value="1"/>
</dbReference>
<dbReference type="GO" id="GO:0046872">
    <property type="term" value="F:metal ion binding"/>
    <property type="evidence" value="ECO:0007669"/>
    <property type="project" value="InterPro"/>
</dbReference>
<evidence type="ECO:0000259" key="2">
    <source>
        <dbReference type="PROSITE" id="PS50975"/>
    </source>
</evidence>
<organism evidence="3 4">
    <name type="scientific">Rosistilla oblonga</name>
    <dbReference type="NCBI Taxonomy" id="2527990"/>
    <lineage>
        <taxon>Bacteria</taxon>
        <taxon>Pseudomonadati</taxon>
        <taxon>Planctomycetota</taxon>
        <taxon>Planctomycetia</taxon>
        <taxon>Pirellulales</taxon>
        <taxon>Pirellulaceae</taxon>
        <taxon>Rosistilla</taxon>
    </lineage>
</organism>
<dbReference type="GO" id="GO:0009432">
    <property type="term" value="P:SOS response"/>
    <property type="evidence" value="ECO:0007669"/>
    <property type="project" value="TreeGrafter"/>
</dbReference>
<dbReference type="GO" id="GO:0018169">
    <property type="term" value="F:ribosomal S6-glutamic acid ligase activity"/>
    <property type="evidence" value="ECO:0007669"/>
    <property type="project" value="TreeGrafter"/>
</dbReference>
<accession>A0A518IVK7</accession>
<dbReference type="Proteomes" id="UP000316770">
    <property type="component" value="Chromosome"/>
</dbReference>
<protein>
    <submittedName>
        <fullName evidence="3">Ribosomal protein S6 modification protein</fullName>
    </submittedName>
</protein>
<dbReference type="PROSITE" id="PS50975">
    <property type="entry name" value="ATP_GRASP"/>
    <property type="match status" value="1"/>
</dbReference>
<keyword evidence="1" id="KW-0067">ATP-binding</keyword>
<dbReference type="GO" id="GO:0005737">
    <property type="term" value="C:cytoplasm"/>
    <property type="evidence" value="ECO:0007669"/>
    <property type="project" value="TreeGrafter"/>
</dbReference>
<dbReference type="RefSeq" id="WP_145123374.1">
    <property type="nucleotide sequence ID" value="NZ_CP036292.1"/>
</dbReference>
<feature type="domain" description="ATP-grasp" evidence="2">
    <location>
        <begin position="287"/>
        <end position="478"/>
    </location>
</feature>
<keyword evidence="1" id="KW-0547">Nucleotide-binding</keyword>
<dbReference type="InterPro" id="IPR025839">
    <property type="entry name" value="RLAN_dom"/>
</dbReference>
<dbReference type="OrthoDB" id="9800957at2"/>
<evidence type="ECO:0000256" key="1">
    <source>
        <dbReference type="PROSITE-ProRule" id="PRU00409"/>
    </source>
</evidence>
<dbReference type="PANTHER" id="PTHR21621">
    <property type="entry name" value="RIBOSOMAL PROTEIN S6 MODIFICATION PROTEIN"/>
    <property type="match status" value="1"/>
</dbReference>
<gene>
    <name evidence="3" type="primary">rimK_1</name>
    <name evidence="3" type="ORF">Mal33_31220</name>
</gene>
<dbReference type="InterPro" id="IPR013815">
    <property type="entry name" value="ATP_grasp_subdomain_1"/>
</dbReference>
<keyword evidence="4" id="KW-1185">Reference proteome</keyword>
<dbReference type="Gene3D" id="3.30.1490.20">
    <property type="entry name" value="ATP-grasp fold, A domain"/>
    <property type="match status" value="1"/>
</dbReference>
<evidence type="ECO:0000313" key="4">
    <source>
        <dbReference type="Proteomes" id="UP000316770"/>
    </source>
</evidence>
<dbReference type="PANTHER" id="PTHR21621:SF0">
    <property type="entry name" value="BETA-CITRYLGLUTAMATE SYNTHASE B-RELATED"/>
    <property type="match status" value="1"/>
</dbReference>
<reference evidence="3 4" key="1">
    <citation type="submission" date="2019-02" db="EMBL/GenBank/DDBJ databases">
        <title>Deep-cultivation of Planctomycetes and their phenomic and genomic characterization uncovers novel biology.</title>
        <authorList>
            <person name="Wiegand S."/>
            <person name="Jogler M."/>
            <person name="Boedeker C."/>
            <person name="Pinto D."/>
            <person name="Vollmers J."/>
            <person name="Rivas-Marin E."/>
            <person name="Kohn T."/>
            <person name="Peeters S.H."/>
            <person name="Heuer A."/>
            <person name="Rast P."/>
            <person name="Oberbeckmann S."/>
            <person name="Bunk B."/>
            <person name="Jeske O."/>
            <person name="Meyerdierks A."/>
            <person name="Storesund J.E."/>
            <person name="Kallscheuer N."/>
            <person name="Luecker S."/>
            <person name="Lage O.M."/>
            <person name="Pohl T."/>
            <person name="Merkel B.J."/>
            <person name="Hornburger P."/>
            <person name="Mueller R.-W."/>
            <person name="Bruemmer F."/>
            <person name="Labrenz M."/>
            <person name="Spormann A.M."/>
            <person name="Op den Camp H."/>
            <person name="Overmann J."/>
            <person name="Amann R."/>
            <person name="Jetten M.S.M."/>
            <person name="Mascher T."/>
            <person name="Medema M.H."/>
            <person name="Devos D.P."/>
            <person name="Kaster A.-K."/>
            <person name="Ovreas L."/>
            <person name="Rohde M."/>
            <person name="Galperin M.Y."/>
            <person name="Jogler C."/>
        </authorList>
    </citation>
    <scope>NUCLEOTIDE SEQUENCE [LARGE SCALE GENOMIC DNA]</scope>
    <source>
        <strain evidence="3 4">Mal33</strain>
    </source>
</reference>
<evidence type="ECO:0000313" key="3">
    <source>
        <dbReference type="EMBL" id="QDV57121.1"/>
    </source>
</evidence>
<dbReference type="InterPro" id="IPR011761">
    <property type="entry name" value="ATP-grasp"/>
</dbReference>